<evidence type="ECO:0000313" key="1">
    <source>
        <dbReference type="EMBL" id="QKJ18679.1"/>
    </source>
</evidence>
<dbReference type="RefSeq" id="WP_172989120.1">
    <property type="nucleotide sequence ID" value="NZ_CP054038.1"/>
</dbReference>
<accession>A0A7D4Q731</accession>
<dbReference type="Gene3D" id="1.10.8.1060">
    <property type="entry name" value="Corynebacterium glutamicum thioredoxin-dependent arsenate reductase, N-terminal domain"/>
    <property type="match status" value="1"/>
</dbReference>
<dbReference type="NCBIfam" id="NF046112">
    <property type="entry name" value="MSMEG_6209_Nter"/>
    <property type="match status" value="1"/>
</dbReference>
<dbReference type="AlphaFoldDB" id="A0A7D4Q731"/>
<proteinExistence type="predicted"/>
<protein>
    <submittedName>
        <fullName evidence="1">Uncharacterized protein</fullName>
    </submittedName>
</protein>
<dbReference type="EMBL" id="CP054038">
    <property type="protein sequence ID" value="QKJ18679.1"/>
    <property type="molecule type" value="Genomic_DNA"/>
</dbReference>
<evidence type="ECO:0000313" key="2">
    <source>
        <dbReference type="Proteomes" id="UP000502498"/>
    </source>
</evidence>
<sequence>MNSATDPESEYEALMHVVNRLKERFPHTAESELRELTAEEFQQFDDAHVRDFVPVLVERAVADRLHATAVAAPPAAAVGG</sequence>
<dbReference type="Proteomes" id="UP000502498">
    <property type="component" value="Chromosome"/>
</dbReference>
<gene>
    <name evidence="1" type="ORF">HQM25_04280</name>
</gene>
<reference evidence="1 2" key="1">
    <citation type="submission" date="2020-05" db="EMBL/GenBank/DDBJ databases">
        <title>Strain PA2F3 complete genome.</title>
        <authorList>
            <person name="Kim Y.-S."/>
            <person name="Kim S.-J."/>
            <person name="Jung H.-k."/>
            <person name="Kim S.-E."/>
            <person name="Kim K.-H."/>
        </authorList>
    </citation>
    <scope>NUCLEOTIDE SEQUENCE [LARGE SCALE GENOMIC DNA]</scope>
    <source>
        <strain evidence="1 2">PA2F3</strain>
    </source>
</reference>
<name>A0A7D4Q731_9MICO</name>
<organism evidence="1 2">
    <name type="scientific">Microbacterium hominis</name>
    <dbReference type="NCBI Taxonomy" id="162426"/>
    <lineage>
        <taxon>Bacteria</taxon>
        <taxon>Bacillati</taxon>
        <taxon>Actinomycetota</taxon>
        <taxon>Actinomycetes</taxon>
        <taxon>Micrococcales</taxon>
        <taxon>Microbacteriaceae</taxon>
        <taxon>Microbacterium</taxon>
    </lineage>
</organism>